<sequence length="516" mass="57354">MAYSRNQDSPYGCHDEGNAYELPSRGGGYVMAGDADDQDDVPIHSRRQSRLGLAAPAGNPRYSSYNDGGYSQAEIQGYYGTSYDAPPAQATRESSYGGYTDSPHLQEKYNNPFEQPAPQQDFDVMADFNNAGPRYSHLYGTAKDESMRELVKSGGRPITYVPNPSDATGGADTDDIPSSSYRPQTAHSELSKPYRPSPNDPEIEGESAIERSYSTRHSTRDGKRKSRNAKPLLAGADWDNSRHDRVMDDEGNDYGGGGGWKSNPEGKARFDVKAKDVNGVELITVPALGPEWQKDETHMGTRRVRRELQNEKRKVKWKEFVRDQRGLCGVRWLTKKVLTFIFFGFIVALCVVLFLTIPRAPNFKFPSANIISVDNSTVDFSRSPTNFSFAGSVNMIADSTSSYLPVYFTNLEISVLDHTTNKEIATGNWRNHKLPRGDAEFVSLPVEFSYQAVNSSDTTWANMYNACGHIWTGTTRQDIQIEVVLRMHIRGLVTVPVSSRSITGIDCPFELPSNSV</sequence>
<evidence type="ECO:0000313" key="1">
    <source>
        <dbReference type="EMBL" id="KAJ9115602.1"/>
    </source>
</evidence>
<keyword evidence="2" id="KW-1185">Reference proteome</keyword>
<accession>A0ACC2WX27</accession>
<proteinExistence type="predicted"/>
<dbReference type="Proteomes" id="UP001230649">
    <property type="component" value="Unassembled WGS sequence"/>
</dbReference>
<gene>
    <name evidence="1" type="ORF">QFC20_000927</name>
</gene>
<comment type="caution">
    <text evidence="1">The sequence shown here is derived from an EMBL/GenBank/DDBJ whole genome shotgun (WGS) entry which is preliminary data.</text>
</comment>
<protein>
    <submittedName>
        <fullName evidence="1">Uncharacterized protein</fullName>
    </submittedName>
</protein>
<name>A0ACC2WX27_9TREE</name>
<evidence type="ECO:0000313" key="2">
    <source>
        <dbReference type="Proteomes" id="UP001230649"/>
    </source>
</evidence>
<reference evidence="1" key="1">
    <citation type="submission" date="2023-04" db="EMBL/GenBank/DDBJ databases">
        <title>Draft Genome sequencing of Naganishia species isolated from polar environments using Oxford Nanopore Technology.</title>
        <authorList>
            <person name="Leo P."/>
            <person name="Venkateswaran K."/>
        </authorList>
    </citation>
    <scope>NUCLEOTIDE SEQUENCE</scope>
    <source>
        <strain evidence="1">MNA-CCFEE 5262</strain>
    </source>
</reference>
<dbReference type="EMBL" id="JASBWS010000005">
    <property type="protein sequence ID" value="KAJ9115602.1"/>
    <property type="molecule type" value="Genomic_DNA"/>
</dbReference>
<organism evidence="1 2">
    <name type="scientific">Naganishia adeliensis</name>
    <dbReference type="NCBI Taxonomy" id="92952"/>
    <lineage>
        <taxon>Eukaryota</taxon>
        <taxon>Fungi</taxon>
        <taxon>Dikarya</taxon>
        <taxon>Basidiomycota</taxon>
        <taxon>Agaricomycotina</taxon>
        <taxon>Tremellomycetes</taxon>
        <taxon>Filobasidiales</taxon>
        <taxon>Filobasidiaceae</taxon>
        <taxon>Naganishia</taxon>
    </lineage>
</organism>